<gene>
    <name evidence="1" type="ORF">CDEST_09857</name>
</gene>
<keyword evidence="2" id="KW-1185">Reference proteome</keyword>
<proteinExistence type="predicted"/>
<dbReference type="KEGG" id="cdet:87946359"/>
<evidence type="ECO:0000313" key="2">
    <source>
        <dbReference type="Proteomes" id="UP001322277"/>
    </source>
</evidence>
<dbReference type="RefSeq" id="XP_062782066.1">
    <property type="nucleotide sequence ID" value="XM_062926015.1"/>
</dbReference>
<accession>A0AAX4IMT1</accession>
<dbReference type="Proteomes" id="UP001322277">
    <property type="component" value="Chromosome 6"/>
</dbReference>
<reference evidence="2" key="1">
    <citation type="journal article" date="2023" name="bioRxiv">
        <title>Complete genome of the Medicago anthracnose fungus, Colletotrichum destructivum, reveals a mini-chromosome-like region within a core chromosome.</title>
        <authorList>
            <person name="Lapalu N."/>
            <person name="Simon A."/>
            <person name="Lu A."/>
            <person name="Plaumann P.-L."/>
            <person name="Amselem J."/>
            <person name="Pigne S."/>
            <person name="Auger A."/>
            <person name="Koch C."/>
            <person name="Dallery J.-F."/>
            <person name="O'Connell R.J."/>
        </authorList>
    </citation>
    <scope>NUCLEOTIDE SEQUENCE [LARGE SCALE GENOMIC DNA]</scope>
    <source>
        <strain evidence="2">CBS 520.97</strain>
    </source>
</reference>
<evidence type="ECO:0000313" key="1">
    <source>
        <dbReference type="EMBL" id="WQF84843.1"/>
    </source>
</evidence>
<dbReference type="AlphaFoldDB" id="A0AAX4IMT1"/>
<organism evidence="1 2">
    <name type="scientific">Colletotrichum destructivum</name>
    <dbReference type="NCBI Taxonomy" id="34406"/>
    <lineage>
        <taxon>Eukaryota</taxon>
        <taxon>Fungi</taxon>
        <taxon>Dikarya</taxon>
        <taxon>Ascomycota</taxon>
        <taxon>Pezizomycotina</taxon>
        <taxon>Sordariomycetes</taxon>
        <taxon>Hypocreomycetidae</taxon>
        <taxon>Glomerellales</taxon>
        <taxon>Glomerellaceae</taxon>
        <taxon>Colletotrichum</taxon>
        <taxon>Colletotrichum destructivum species complex</taxon>
    </lineage>
</organism>
<name>A0AAX4IMT1_9PEZI</name>
<dbReference type="GeneID" id="87946359"/>
<dbReference type="EMBL" id="CP137310">
    <property type="protein sequence ID" value="WQF84843.1"/>
    <property type="molecule type" value="Genomic_DNA"/>
</dbReference>
<protein>
    <submittedName>
        <fullName evidence="1">Uncharacterized protein</fullName>
    </submittedName>
</protein>
<sequence>MANAPAPNYQNPPGHWVEPDDVPSITDILGCCPDYGNPQLAYKILGLHSTRQRPTAHRPDAVRFTRWCNRVAQSIYDSGEPSRLGSVQHRRFLEANRRFLSAIHSLAGMRRPRHDDWKPSRRIQISPWQVVSGKCRDAPLDMTQTAWDQMVVVPLSFADFQQHYSSIRVERRNQMAREEAKERKAWLATPNMIRDAEDRELDDLKDIFSCYGFCARPFFRFPQDKPSVQKRPLDYTFYAAPVPRDENSLWYSLAILVEDKPTDAKWIKGKVAHWFYQNLMRPRSERFRMYHHLLAESVDCLDEDDAKDWGMMDLLRCLNRNDAEAGMPREAGFHEMLHLVADFLDTEVITFTRPRFPSTYNAGDRVMKQWLQENPYEMRVYGNQSSQETYHLPRFQNRKQILLVTDPELRHFQPVVRVTPHMPRYEAGDRSFHGYYLPTGGFEVWDRHMPMPWWPGFRWDADNSRWTGDWDDDDLRRRITIYQKLQMKPSDITTGNIMHSVSESQLQGPYFANEPAGHLLPALQTMYDQRQSYVGDADTDRKALFRWSKQSRLTWTAAAPSLNQPLDPAPRLRDFDARIGSTQFPARFPSKRQWDAMASGGRDYPEQINIGRHEEYGWLRLEATETENRRPDWHDNKRRRKVPGS</sequence>